<proteinExistence type="predicted"/>
<dbReference type="InterPro" id="IPR032675">
    <property type="entry name" value="LRR_dom_sf"/>
</dbReference>
<dbReference type="SUPFAM" id="SSF50978">
    <property type="entry name" value="WD40 repeat-like"/>
    <property type="match status" value="1"/>
</dbReference>
<dbReference type="Gene3D" id="3.80.10.10">
    <property type="entry name" value="Ribonuclease Inhibitor"/>
    <property type="match status" value="1"/>
</dbReference>
<protein>
    <recommendedName>
        <fullName evidence="3">Guanine nucleotide-binding protein subunit beta-like protein</fullName>
    </recommendedName>
</protein>
<evidence type="ECO:0000313" key="2">
    <source>
        <dbReference type="Proteomes" id="UP000274082"/>
    </source>
</evidence>
<reference evidence="1 2" key="1">
    <citation type="journal article" date="2018" name="Sci. Rep.">
        <title>A complete Leishmania donovani reference genome identifies novel genetic variations associated with virulence.</title>
        <authorList>
            <person name="Lypaczewski P."/>
            <person name="Hoshizaki J."/>
            <person name="Zhang W.-W."/>
            <person name="McCall L.-I."/>
            <person name="Torcivia-Rodriguez J."/>
            <person name="Simonyan V."/>
            <person name="Kaur A."/>
            <person name="Dewar K."/>
            <person name="Matlashewski G."/>
        </authorList>
    </citation>
    <scope>NUCLEOTIDE SEQUENCE [LARGE SCALE GENOMIC DNA]</scope>
    <source>
        <strain evidence="1 2">LdCL</strain>
    </source>
</reference>
<dbReference type="SUPFAM" id="SSF52047">
    <property type="entry name" value="RNI-like"/>
    <property type="match status" value="1"/>
</dbReference>
<dbReference type="SMART" id="SM00320">
    <property type="entry name" value="WD40"/>
    <property type="match status" value="4"/>
</dbReference>
<gene>
    <name evidence="1" type="ORF">LdCL_300006100</name>
</gene>
<name>A0A3S7X2W6_LEIDO</name>
<dbReference type="VEuPathDB" id="TriTrypDB:LdBPK_300100.1"/>
<organism evidence="1 2">
    <name type="scientific">Leishmania donovani</name>
    <dbReference type="NCBI Taxonomy" id="5661"/>
    <lineage>
        <taxon>Eukaryota</taxon>
        <taxon>Discoba</taxon>
        <taxon>Euglenozoa</taxon>
        <taxon>Kinetoplastea</taxon>
        <taxon>Metakinetoplastina</taxon>
        <taxon>Trypanosomatida</taxon>
        <taxon>Trypanosomatidae</taxon>
        <taxon>Leishmaniinae</taxon>
        <taxon>Leishmania</taxon>
    </lineage>
</organism>
<accession>A0A3S7X2W6</accession>
<evidence type="ECO:0000313" key="1">
    <source>
        <dbReference type="EMBL" id="AYU80806.1"/>
    </source>
</evidence>
<dbReference type="VEuPathDB" id="TriTrypDB:LdCL_300006100"/>
<dbReference type="InterPro" id="IPR001680">
    <property type="entry name" value="WD40_rpt"/>
</dbReference>
<dbReference type="Gene3D" id="2.130.10.10">
    <property type="entry name" value="YVTN repeat-like/Quinoprotein amine dehydrogenase"/>
    <property type="match status" value="2"/>
</dbReference>
<dbReference type="InterPro" id="IPR011047">
    <property type="entry name" value="Quinoprotein_ADH-like_sf"/>
</dbReference>
<dbReference type="OrthoDB" id="120976at2759"/>
<dbReference type="VEuPathDB" id="TriTrypDB:LDHU3_30.0200"/>
<dbReference type="Proteomes" id="UP000274082">
    <property type="component" value="Chromosome 30"/>
</dbReference>
<dbReference type="InterPro" id="IPR015943">
    <property type="entry name" value="WD40/YVTN_repeat-like_dom_sf"/>
</dbReference>
<evidence type="ECO:0008006" key="3">
    <source>
        <dbReference type="Google" id="ProtNLM"/>
    </source>
</evidence>
<dbReference type="EMBL" id="CP029529">
    <property type="protein sequence ID" value="AYU80806.1"/>
    <property type="molecule type" value="Genomic_DNA"/>
</dbReference>
<dbReference type="SUPFAM" id="SSF50998">
    <property type="entry name" value="Quinoprotein alcohol dehydrogenase-like"/>
    <property type="match status" value="1"/>
</dbReference>
<dbReference type="InterPro" id="IPR036322">
    <property type="entry name" value="WD40_repeat_dom_sf"/>
</dbReference>
<sequence>MNAAHDLYMECCQRHGVKPNSDIEAQVMASDLLHMRLIDASHTFLGRLGVLAVLSLVRQHRCIEEVRLPQNSVDETCMSLLADIITAAHPSLRSVDVAGNLLSTPAIRRVWAAARQNTRFTHLVLEGCGVTDEWVTRLQTTLRANEDMELHGYEPYGIPRSPHSWHTVFLLTLGAREAVQEYCEKCLPAVNKYMAAARVRVAALTLSEGDSAEQVESKLARCQDAFNHQLTWCVALLGAEPFSKPQLSALAQVLCQKPPSQLPLRDKMGKLRPRVYRASRSFFCYTPMSWEVSGGVNDVVPASQWLRSAGCAGAACYESLTATVTVPAAVMTPRNRVVRWQSDLFTSLQMTFREPAVDGSTPAVVHADEVQGLEASQLFYTNADEIDMVRGFVLCGRFHPKKTALVLGYVSGPYRDSSSPFILYGAGCIGKSSILCNVASLLWEGRPSVGGEVPARVVCHVVDVDHCSVAVFLYRLLHLFAPGSTLWFTSVDALAEGVRDAIRTYAGPTVALLLGRIDLLDTCGCHCSILAAWLPHILPQAVRIVVSLDTESPVLPLLRKRMPQPFECLCPPMADINSLQLFKTYLKERNVVLPGMDMSELKSRGALGMSEKSYLQKEEALTVLYPRLTSSYAHHLLNTGSDVESEYEAHLLIEGALPPTVAELVQSLHDKAVMLHPQITVETLLVLVSLAPLPASELVYICEELGSCPRHTTLSALLMLSDMGLFLWYKDATAHVAHPILKTLFLDICREHVPRLSVLLESHLYRLVVTYSAEVPHAFWHLAPLMIENGNMRQAVQLLCNPLLVDAMLRRGPVHRLHVLDAFLHLLQARTLLREVASLVGPPVPQVMAEGPLMCCLREVANYSSDLYQTALLRRSFSPYASAEAATKCITPQLFLRPLNDGQENTATVSARVSEACSWCHCRGGCVVAATNESVFVFTSDLGKPIAELHMPFERQKRITGVLHAAGTRVLVASETQVLVWDYESNLNFLFADISIEARATNLDTFGSLLVATSTATNQLCLIDVLKKRIVRELPDMEEGVRQRGFFCGNRLLLLSRCCLCLYDEEMKEYVAFTHDSLVTTVSCNRDGRVLVSYAGTYLHVWTSAGELLHRIDVGPDPLVRLRMSATGAHYVTQQGTILQVWRTLAGAACSTLRSPFSVDSDIEYVTFTEDSAKVVARSGPYIIVWDPDKGSLIGAESAPVGLIQHVAVHDSNVFATTTTGDVHSWSLERGLSSIDQVKEGQRTTNILRNAKVSTQSVRSVSTNRAGTLLVTVDAAHYLRLYSLITGAPIEHTVGRVRSAVAVGPDMVVFMPQEASHLGFYYLGGKTQLDKRALPKTALPEADYALYVSPDELCVGVTVHQCHHSRTLIYEVERGETTLCQLLGHAGRIIEVSFFGSFAFTVGEKDACVRLWSLSRKAERTSYTHPCPLVAAAGNGSGMLFCVDAEGAVVRLHVDNIVSVKHAALVVTSLKLHAAVPLVQASAILQLSVYKNYLILVRATGELLLLDTLCDDVGHRVAFLDCQRVCVCTIKDAPVLLTGHGQGKVILNSLLHAGVREKSRRSSGR</sequence>
<keyword evidence="2" id="KW-1185">Reference proteome</keyword>